<reference evidence="1" key="1">
    <citation type="journal article" date="2023" name="Plant J.">
        <title>Genome sequences and population genomics provide insights into the demographic history, inbreeding, and mutation load of two 'living fossil' tree species of Dipteronia.</title>
        <authorList>
            <person name="Feng Y."/>
            <person name="Comes H.P."/>
            <person name="Chen J."/>
            <person name="Zhu S."/>
            <person name="Lu R."/>
            <person name="Zhang X."/>
            <person name="Li P."/>
            <person name="Qiu J."/>
            <person name="Olsen K.M."/>
            <person name="Qiu Y."/>
        </authorList>
    </citation>
    <scope>NUCLEOTIDE SEQUENCE</scope>
    <source>
        <strain evidence="1">KIB01</strain>
    </source>
</reference>
<dbReference type="InterPro" id="IPR032675">
    <property type="entry name" value="LRR_dom_sf"/>
</dbReference>
<keyword evidence="2" id="KW-1185">Reference proteome</keyword>
<accession>A0AAE0CJC7</accession>
<sequence length="121" mass="13705">MSGIHLLSPPLSPRCLINLHTPCLDRCRLEDVAIIGELKELEILNFLEYDIEQLPIEIGQLTGLSLTCLEELYMVDSFDQWDIDGRRNASLVELKQLSCLTALDLQVPNARIIPKDLSFVK</sequence>
<protein>
    <submittedName>
        <fullName evidence="1">Uncharacterized protein</fullName>
    </submittedName>
</protein>
<organism evidence="1 2">
    <name type="scientific">Dipteronia dyeriana</name>
    <dbReference type="NCBI Taxonomy" id="168575"/>
    <lineage>
        <taxon>Eukaryota</taxon>
        <taxon>Viridiplantae</taxon>
        <taxon>Streptophyta</taxon>
        <taxon>Embryophyta</taxon>
        <taxon>Tracheophyta</taxon>
        <taxon>Spermatophyta</taxon>
        <taxon>Magnoliopsida</taxon>
        <taxon>eudicotyledons</taxon>
        <taxon>Gunneridae</taxon>
        <taxon>Pentapetalae</taxon>
        <taxon>rosids</taxon>
        <taxon>malvids</taxon>
        <taxon>Sapindales</taxon>
        <taxon>Sapindaceae</taxon>
        <taxon>Hippocastanoideae</taxon>
        <taxon>Acereae</taxon>
        <taxon>Dipteronia</taxon>
    </lineage>
</organism>
<dbReference type="Proteomes" id="UP001280121">
    <property type="component" value="Unassembled WGS sequence"/>
</dbReference>
<proteinExistence type="predicted"/>
<evidence type="ECO:0000313" key="1">
    <source>
        <dbReference type="EMBL" id="KAK2653289.1"/>
    </source>
</evidence>
<dbReference type="AlphaFoldDB" id="A0AAE0CJC7"/>
<gene>
    <name evidence="1" type="ORF">Ddye_013145</name>
</gene>
<dbReference type="EMBL" id="JANJYI010000004">
    <property type="protein sequence ID" value="KAK2653289.1"/>
    <property type="molecule type" value="Genomic_DNA"/>
</dbReference>
<comment type="caution">
    <text evidence="1">The sequence shown here is derived from an EMBL/GenBank/DDBJ whole genome shotgun (WGS) entry which is preliminary data.</text>
</comment>
<evidence type="ECO:0000313" key="2">
    <source>
        <dbReference type="Proteomes" id="UP001280121"/>
    </source>
</evidence>
<dbReference type="Gene3D" id="3.80.10.10">
    <property type="entry name" value="Ribonuclease Inhibitor"/>
    <property type="match status" value="1"/>
</dbReference>
<dbReference type="SUPFAM" id="SSF52058">
    <property type="entry name" value="L domain-like"/>
    <property type="match status" value="1"/>
</dbReference>
<name>A0AAE0CJC7_9ROSI</name>